<evidence type="ECO:0000313" key="9">
    <source>
        <dbReference type="Proteomes" id="UP000192582"/>
    </source>
</evidence>
<keyword evidence="5 7" id="KW-0093">Biotin biosynthesis</keyword>
<keyword evidence="6 7" id="KW-0663">Pyridoxal phosphate</keyword>
<dbReference type="InterPro" id="IPR005814">
    <property type="entry name" value="Aminotrans_3"/>
</dbReference>
<feature type="binding site" evidence="7">
    <location>
        <position position="250"/>
    </location>
    <ligand>
        <name>pyridoxal 5'-phosphate</name>
        <dbReference type="ChEBI" id="CHEBI:597326"/>
    </ligand>
</feature>
<evidence type="ECO:0000256" key="6">
    <source>
        <dbReference type="ARBA" id="ARBA00022898"/>
    </source>
</evidence>
<comment type="pathway">
    <text evidence="7">Cofactor biosynthesis; biotin biosynthesis; 7,8-diaminononanoate from 8-amino-7-oxononanoate (SAM route): step 1/1.</text>
</comment>
<dbReference type="CDD" id="cd00610">
    <property type="entry name" value="OAT_like"/>
    <property type="match status" value="1"/>
</dbReference>
<organism evidence="8 9">
    <name type="scientific">Deinococcus hopiensis KR-140</name>
    <dbReference type="NCBI Taxonomy" id="695939"/>
    <lineage>
        <taxon>Bacteria</taxon>
        <taxon>Thermotogati</taxon>
        <taxon>Deinococcota</taxon>
        <taxon>Deinococci</taxon>
        <taxon>Deinococcales</taxon>
        <taxon>Deinococcaceae</taxon>
        <taxon>Deinococcus</taxon>
    </lineage>
</organism>
<feature type="binding site" evidence="7">
    <location>
        <begin position="314"/>
        <end position="315"/>
    </location>
    <ligand>
        <name>pyridoxal 5'-phosphate</name>
        <dbReference type="ChEBI" id="CHEBI:597326"/>
    </ligand>
</feature>
<comment type="subunit">
    <text evidence="7">Homodimer.</text>
</comment>
<dbReference type="SUPFAM" id="SSF53383">
    <property type="entry name" value="PLP-dependent transferases"/>
    <property type="match status" value="1"/>
</dbReference>
<dbReference type="FunFam" id="3.40.640.10:FF:000004">
    <property type="entry name" value="Acetylornithine aminotransferase"/>
    <property type="match status" value="1"/>
</dbReference>
<gene>
    <name evidence="7" type="primary">bioA</name>
    <name evidence="8" type="ORF">SAMN00790413_02882</name>
</gene>
<feature type="binding site" evidence="7">
    <location>
        <position position="402"/>
    </location>
    <ligand>
        <name>substrate</name>
    </ligand>
</feature>
<dbReference type="EMBL" id="FWWU01000009">
    <property type="protein sequence ID" value="SMB95541.1"/>
    <property type="molecule type" value="Genomic_DNA"/>
</dbReference>
<comment type="subcellular location">
    <subcellularLocation>
        <location evidence="7">Cytoplasm</location>
    </subcellularLocation>
</comment>
<feature type="site" description="Participates in the substrate recognition with KAPA and in a stacking interaction with the adenine ring of SAM" evidence="7">
    <location>
        <position position="18"/>
    </location>
</feature>
<dbReference type="Proteomes" id="UP000192582">
    <property type="component" value="Unassembled WGS sequence"/>
</dbReference>
<keyword evidence="7" id="KW-0963">Cytoplasm</keyword>
<feature type="binding site" evidence="7">
    <location>
        <position position="146"/>
    </location>
    <ligand>
        <name>substrate</name>
    </ligand>
</feature>
<dbReference type="GO" id="GO:0005737">
    <property type="term" value="C:cytoplasm"/>
    <property type="evidence" value="ECO:0007669"/>
    <property type="project" value="UniProtKB-SubCell"/>
</dbReference>
<dbReference type="Gene3D" id="3.90.1150.10">
    <property type="entry name" value="Aspartate Aminotransferase, domain 1"/>
    <property type="match status" value="1"/>
</dbReference>
<dbReference type="GO" id="GO:0004141">
    <property type="term" value="F:dethiobiotin synthase activity"/>
    <property type="evidence" value="ECO:0007669"/>
    <property type="project" value="TreeGrafter"/>
</dbReference>
<dbReference type="AlphaFoldDB" id="A0A1W1VR19"/>
<keyword evidence="4 7" id="KW-0949">S-adenosyl-L-methionine</keyword>
<dbReference type="Pfam" id="PF00202">
    <property type="entry name" value="Aminotran_3"/>
    <property type="match status" value="1"/>
</dbReference>
<proteinExistence type="inferred from homology"/>
<evidence type="ECO:0000256" key="4">
    <source>
        <dbReference type="ARBA" id="ARBA00022691"/>
    </source>
</evidence>
<name>A0A1W1VR19_9DEIO</name>
<dbReference type="EC" id="2.6.1.62" evidence="7"/>
<dbReference type="PROSITE" id="PS00600">
    <property type="entry name" value="AA_TRANSFER_CLASS_3"/>
    <property type="match status" value="1"/>
</dbReference>
<evidence type="ECO:0000256" key="3">
    <source>
        <dbReference type="ARBA" id="ARBA00022679"/>
    </source>
</evidence>
<protein>
    <recommendedName>
        <fullName evidence="7">Adenosylmethionine-8-amino-7-oxononanoate aminotransferase</fullName>
        <ecNumber evidence="7">2.6.1.62</ecNumber>
    </recommendedName>
    <alternativeName>
        <fullName evidence="7">7,8-diamino-pelargonic acid aminotransferase</fullName>
        <shortName evidence="7">DAPA AT</shortName>
        <shortName evidence="7">DAPA aminotransferase</shortName>
    </alternativeName>
    <alternativeName>
        <fullName evidence="7">7,8-diaminononanoate synthase</fullName>
        <shortName evidence="7">DANS</shortName>
    </alternativeName>
    <alternativeName>
        <fullName evidence="7">Diaminopelargonic acid synthase</fullName>
    </alternativeName>
</protein>
<evidence type="ECO:0000256" key="2">
    <source>
        <dbReference type="ARBA" id="ARBA00022576"/>
    </source>
</evidence>
<keyword evidence="9" id="KW-1185">Reference proteome</keyword>
<reference evidence="8 9" key="1">
    <citation type="submission" date="2017-04" db="EMBL/GenBank/DDBJ databases">
        <authorList>
            <person name="Afonso C.L."/>
            <person name="Miller P.J."/>
            <person name="Scott M.A."/>
            <person name="Spackman E."/>
            <person name="Goraichik I."/>
            <person name="Dimitrov K.M."/>
            <person name="Suarez D.L."/>
            <person name="Swayne D.E."/>
        </authorList>
    </citation>
    <scope>NUCLEOTIDE SEQUENCE [LARGE SCALE GENOMIC DNA]</scope>
    <source>
        <strain evidence="8 9">KR-140</strain>
    </source>
</reference>
<dbReference type="InterPro" id="IPR015422">
    <property type="entry name" value="PyrdxlP-dep_Trfase_small"/>
</dbReference>
<dbReference type="GO" id="GO:0004015">
    <property type="term" value="F:adenosylmethionine-8-amino-7-oxononanoate transaminase activity"/>
    <property type="evidence" value="ECO:0007669"/>
    <property type="project" value="UniProtKB-UniRule"/>
</dbReference>
<dbReference type="OrthoDB" id="9807885at2"/>
<comment type="similarity">
    <text evidence="7">Belongs to the class-III pyridoxal-phosphate-dependent aminotransferase family. BioA subfamily.</text>
</comment>
<feature type="binding site" evidence="7">
    <location>
        <position position="279"/>
    </location>
    <ligand>
        <name>substrate</name>
    </ligand>
</feature>
<dbReference type="PANTHER" id="PTHR42684">
    <property type="entry name" value="ADENOSYLMETHIONINE-8-AMINO-7-OXONONANOATE AMINOTRANSFERASE"/>
    <property type="match status" value="1"/>
</dbReference>
<dbReference type="NCBIfam" id="TIGR00508">
    <property type="entry name" value="bioA"/>
    <property type="match status" value="1"/>
</dbReference>
<sequence>MRAEDLLFQDARHVWHPFTQASTAPTPIAIARGEGPYLITADGERLLDLISSWWVNLHGHAHPHIAAAIARQAGTLEQVIFAGFTHAPAVTLATRLAERLPGGLSRIFFSDNGSTAVEAALKIALQACYNRGEGQRRRILALEGGYHGDTFGAMSAGQSSGFYAPFADKLFDVTFLPYPETWADDADVEAKEAQALATLNRVLDEQGGETAALLLEPLLQGSTGMRLCRPAFLNEVVRRVRARGILVIFDEVMTGFFRMGRMWAAEHLTETPDLVCLSKGLTGGFLPMGITACTQPLYEAFQGDTFDRAFAHGHSYTANPLACAAALASLELLETAQTRQSVARIGETHARWQPELSAHPNLEHARGLGTVAAVNLRGAGGYGGDTSLRLRQFFLERGLLLRPLGNVLYLLPPYCVEDEHLDAAYRAVLDAAQTFGGPS</sequence>
<dbReference type="UniPathway" id="UPA00078">
    <property type="reaction ID" value="UER00160"/>
</dbReference>
<dbReference type="Gene3D" id="3.40.640.10">
    <property type="entry name" value="Type I PLP-dependent aspartate aminotransferase-like (Major domain)"/>
    <property type="match status" value="1"/>
</dbReference>
<dbReference type="InterPro" id="IPR015424">
    <property type="entry name" value="PyrdxlP-dep_Trfase"/>
</dbReference>
<dbReference type="GO" id="GO:0030170">
    <property type="term" value="F:pyridoxal phosphate binding"/>
    <property type="evidence" value="ECO:0007669"/>
    <property type="project" value="UniProtKB-UniRule"/>
</dbReference>
<keyword evidence="2 7" id="KW-0032">Aminotransferase</keyword>
<feature type="binding site" evidence="7">
    <location>
        <position position="313"/>
    </location>
    <ligand>
        <name>substrate</name>
    </ligand>
</feature>
<evidence type="ECO:0000256" key="7">
    <source>
        <dbReference type="HAMAP-Rule" id="MF_00834"/>
    </source>
</evidence>
<dbReference type="PANTHER" id="PTHR42684:SF3">
    <property type="entry name" value="ADENOSYLMETHIONINE-8-AMINO-7-OXONONANOATE AMINOTRANSFERASE"/>
    <property type="match status" value="1"/>
</dbReference>
<keyword evidence="3 7" id="KW-0808">Transferase</keyword>
<comment type="cofactor">
    <cofactor evidence="1 7">
        <name>pyridoxal 5'-phosphate</name>
        <dbReference type="ChEBI" id="CHEBI:597326"/>
    </cofactor>
</comment>
<dbReference type="HAMAP" id="MF_00834">
    <property type="entry name" value="BioA"/>
    <property type="match status" value="1"/>
</dbReference>
<feature type="binding site" evidence="7">
    <location>
        <position position="53"/>
    </location>
    <ligand>
        <name>substrate</name>
    </ligand>
</feature>
<feature type="modified residue" description="N6-(pyridoxal phosphate)lysine" evidence="7">
    <location>
        <position position="279"/>
    </location>
</feature>
<evidence type="ECO:0000256" key="1">
    <source>
        <dbReference type="ARBA" id="ARBA00001933"/>
    </source>
</evidence>
<dbReference type="GO" id="GO:0009102">
    <property type="term" value="P:biotin biosynthetic process"/>
    <property type="evidence" value="ECO:0007669"/>
    <property type="project" value="UniProtKB-UniRule"/>
</dbReference>
<accession>A0A1W1VR19</accession>
<comment type="catalytic activity">
    <reaction evidence="7">
        <text>(8S)-8-amino-7-oxononanoate + S-adenosyl-L-methionine = S-adenosyl-4-methylsulfanyl-2-oxobutanoate + (7R,8S)-7,8-diammoniononanoate</text>
        <dbReference type="Rhea" id="RHEA:16861"/>
        <dbReference type="ChEBI" id="CHEBI:16490"/>
        <dbReference type="ChEBI" id="CHEBI:59789"/>
        <dbReference type="ChEBI" id="CHEBI:149468"/>
        <dbReference type="ChEBI" id="CHEBI:149469"/>
        <dbReference type="EC" id="2.6.1.62"/>
    </reaction>
</comment>
<dbReference type="RefSeq" id="WP_084050105.1">
    <property type="nucleotide sequence ID" value="NZ_FWWU01000009.1"/>
</dbReference>
<dbReference type="InterPro" id="IPR005815">
    <property type="entry name" value="BioA"/>
</dbReference>
<dbReference type="STRING" id="695939.SAMN00790413_02882"/>
<dbReference type="InterPro" id="IPR049704">
    <property type="entry name" value="Aminotrans_3_PPA_site"/>
</dbReference>
<dbReference type="InterPro" id="IPR015421">
    <property type="entry name" value="PyrdxlP-dep_Trfase_major"/>
</dbReference>
<feature type="binding site" evidence="7">
    <location>
        <begin position="113"/>
        <end position="114"/>
    </location>
    <ligand>
        <name>pyridoxal 5'-phosphate</name>
        <dbReference type="ChEBI" id="CHEBI:597326"/>
    </ligand>
</feature>
<evidence type="ECO:0000256" key="5">
    <source>
        <dbReference type="ARBA" id="ARBA00022756"/>
    </source>
</evidence>
<evidence type="ECO:0000313" key="8">
    <source>
        <dbReference type="EMBL" id="SMB95541.1"/>
    </source>
</evidence>
<comment type="function">
    <text evidence="7">Catalyzes the transfer of the alpha-amino group from S-adenosyl-L-methionine (SAM) to 7-keto-8-aminopelargonic acid (KAPA) to form 7,8-diaminopelargonic acid (DAPA). It is the only aminotransferase known to utilize SAM as an amino donor.</text>
</comment>